<dbReference type="InterPro" id="IPR003123">
    <property type="entry name" value="VPS9"/>
</dbReference>
<evidence type="ECO:0000313" key="2">
    <source>
        <dbReference type="EMBL" id="VDK85951.1"/>
    </source>
</evidence>
<evidence type="ECO:0000313" key="3">
    <source>
        <dbReference type="Proteomes" id="UP000281553"/>
    </source>
</evidence>
<feature type="domain" description="VPS9" evidence="1">
    <location>
        <begin position="1"/>
        <end position="134"/>
    </location>
</feature>
<dbReference type="EMBL" id="UYRU01044267">
    <property type="protein sequence ID" value="VDK85951.1"/>
    <property type="molecule type" value="Genomic_DNA"/>
</dbReference>
<dbReference type="PANTHER" id="PTHR23101">
    <property type="entry name" value="RAB GDP/GTP EXCHANGE FACTOR"/>
    <property type="match status" value="1"/>
</dbReference>
<dbReference type="GO" id="GO:0031267">
    <property type="term" value="F:small GTPase binding"/>
    <property type="evidence" value="ECO:0007669"/>
    <property type="project" value="TreeGrafter"/>
</dbReference>
<accession>A0A3P6V736</accession>
<dbReference type="GO" id="GO:0005085">
    <property type="term" value="F:guanyl-nucleotide exchange factor activity"/>
    <property type="evidence" value="ECO:0007669"/>
    <property type="project" value="InterPro"/>
</dbReference>
<dbReference type="OrthoDB" id="300289at2759"/>
<dbReference type="PANTHER" id="PTHR23101:SF122">
    <property type="entry name" value="RABAPTIN-5-ASSOCIATED EXCHANGE FACTOR FOR RAB5"/>
    <property type="match status" value="1"/>
</dbReference>
<organism evidence="2 3">
    <name type="scientific">Dibothriocephalus latus</name>
    <name type="common">Fish tapeworm</name>
    <name type="synonym">Diphyllobothrium latum</name>
    <dbReference type="NCBI Taxonomy" id="60516"/>
    <lineage>
        <taxon>Eukaryota</taxon>
        <taxon>Metazoa</taxon>
        <taxon>Spiralia</taxon>
        <taxon>Lophotrochozoa</taxon>
        <taxon>Platyhelminthes</taxon>
        <taxon>Cestoda</taxon>
        <taxon>Eucestoda</taxon>
        <taxon>Diphyllobothriidea</taxon>
        <taxon>Diphyllobothriidae</taxon>
        <taxon>Dibothriocephalus</taxon>
    </lineage>
</organism>
<dbReference type="Pfam" id="PF02204">
    <property type="entry name" value="VPS9"/>
    <property type="match status" value="1"/>
</dbReference>
<reference evidence="2 3" key="1">
    <citation type="submission" date="2018-11" db="EMBL/GenBank/DDBJ databases">
        <authorList>
            <consortium name="Pathogen Informatics"/>
        </authorList>
    </citation>
    <scope>NUCLEOTIDE SEQUENCE [LARGE SCALE GENOMIC DNA]</scope>
</reference>
<dbReference type="SUPFAM" id="SSF109993">
    <property type="entry name" value="VPS9 domain"/>
    <property type="match status" value="1"/>
</dbReference>
<dbReference type="InterPro" id="IPR045046">
    <property type="entry name" value="Vps9-like"/>
</dbReference>
<dbReference type="AlphaFoldDB" id="A0A3P6V736"/>
<keyword evidence="3" id="KW-1185">Reference proteome</keyword>
<dbReference type="GO" id="GO:0030139">
    <property type="term" value="C:endocytic vesicle"/>
    <property type="evidence" value="ECO:0007669"/>
    <property type="project" value="TreeGrafter"/>
</dbReference>
<dbReference type="PROSITE" id="PS51205">
    <property type="entry name" value="VPS9"/>
    <property type="match status" value="1"/>
</dbReference>
<proteinExistence type="predicted"/>
<dbReference type="Proteomes" id="UP000281553">
    <property type="component" value="Unassembled WGS sequence"/>
</dbReference>
<dbReference type="GO" id="GO:0005829">
    <property type="term" value="C:cytosol"/>
    <property type="evidence" value="ECO:0007669"/>
    <property type="project" value="TreeGrafter"/>
</dbReference>
<dbReference type="GO" id="GO:0016192">
    <property type="term" value="P:vesicle-mediated transport"/>
    <property type="evidence" value="ECO:0007669"/>
    <property type="project" value="InterPro"/>
</dbReference>
<protein>
    <recommendedName>
        <fullName evidence="1">VPS9 domain-containing protein</fullName>
    </recommendedName>
</protein>
<gene>
    <name evidence="2" type="ORF">DILT_LOCUS3791</name>
</gene>
<evidence type="ECO:0000259" key="1">
    <source>
        <dbReference type="PROSITE" id="PS51205"/>
    </source>
</evidence>
<sequence>MKLEAESASSANICRFLALININAVPSTEAKLDQVVLCCREIFEALNLNATEDANKKSAPNLKPVSEGPAANTDDFLPALIWVVLRANPPLLHSNLQFVMRFANETRLNTGEAAYFFTNLVSFIYFRAAYNSYA</sequence>
<name>A0A3P6V736_DIBLA</name>
<dbReference type="Gene3D" id="1.20.1050.80">
    <property type="entry name" value="VPS9 domain"/>
    <property type="match status" value="1"/>
</dbReference>
<dbReference type="InterPro" id="IPR037191">
    <property type="entry name" value="VPS9_dom_sf"/>
</dbReference>